<dbReference type="Proteomes" id="UP000182427">
    <property type="component" value="Chromosome I"/>
</dbReference>
<evidence type="ECO:0000313" key="9">
    <source>
        <dbReference type="Proteomes" id="UP000182427"/>
    </source>
</evidence>
<keyword evidence="2" id="KW-0158">Chromosome</keyword>
<evidence type="ECO:0000313" key="8">
    <source>
        <dbReference type="EMBL" id="SDF19723.1"/>
    </source>
</evidence>
<evidence type="ECO:0000256" key="3">
    <source>
        <dbReference type="ARBA" id="ARBA00022603"/>
    </source>
</evidence>
<reference evidence="8 9" key="1">
    <citation type="submission" date="2016-10" db="EMBL/GenBank/DDBJ databases">
        <authorList>
            <person name="de Groot N.N."/>
        </authorList>
    </citation>
    <scope>NUCLEOTIDE SEQUENCE [LARGE SCALE GENOMIC DNA]</scope>
    <source>
        <strain evidence="8 9">GAS232</strain>
    </source>
</reference>
<dbReference type="SMART" id="SM00317">
    <property type="entry name" value="SET"/>
    <property type="match status" value="1"/>
</dbReference>
<organism evidence="8 9">
    <name type="scientific">Terriglobus roseus</name>
    <dbReference type="NCBI Taxonomy" id="392734"/>
    <lineage>
        <taxon>Bacteria</taxon>
        <taxon>Pseudomonadati</taxon>
        <taxon>Acidobacteriota</taxon>
        <taxon>Terriglobia</taxon>
        <taxon>Terriglobales</taxon>
        <taxon>Acidobacteriaceae</taxon>
        <taxon>Terriglobus</taxon>
    </lineage>
</organism>
<sequence>MLPRLILRSSPVHGCGCYTLDPIRNGARVAEYDGPRMTKADADERYADRDITYLFGVQDRDTVIDGFGTAMFINHCCEPNCQTEEDEEGHVYILALRNIAAGEELTYEYHLYDSDEDDQPCYCSTDACRGTMFSEAEVRRRKKLGLPMTLKKPARRR</sequence>
<dbReference type="GO" id="GO:0005694">
    <property type="term" value="C:chromosome"/>
    <property type="evidence" value="ECO:0007669"/>
    <property type="project" value="UniProtKB-SubCell"/>
</dbReference>
<dbReference type="InterPro" id="IPR003616">
    <property type="entry name" value="Post-SET_dom"/>
</dbReference>
<evidence type="ECO:0000259" key="7">
    <source>
        <dbReference type="PROSITE" id="PS50868"/>
    </source>
</evidence>
<keyword evidence="9" id="KW-1185">Reference proteome</keyword>
<dbReference type="GO" id="GO:0032259">
    <property type="term" value="P:methylation"/>
    <property type="evidence" value="ECO:0007669"/>
    <property type="project" value="UniProtKB-KW"/>
</dbReference>
<dbReference type="SUPFAM" id="SSF82199">
    <property type="entry name" value="SET domain"/>
    <property type="match status" value="1"/>
</dbReference>
<dbReference type="PANTHER" id="PTHR22884">
    <property type="entry name" value="SET DOMAIN PROTEINS"/>
    <property type="match status" value="1"/>
</dbReference>
<proteinExistence type="predicted"/>
<dbReference type="AlphaFoldDB" id="A0A1G7J4A7"/>
<dbReference type="GO" id="GO:0008168">
    <property type="term" value="F:methyltransferase activity"/>
    <property type="evidence" value="ECO:0007669"/>
    <property type="project" value="UniProtKB-KW"/>
</dbReference>
<dbReference type="PROSITE" id="PS50280">
    <property type="entry name" value="SET"/>
    <property type="match status" value="1"/>
</dbReference>
<evidence type="ECO:0000256" key="5">
    <source>
        <dbReference type="ARBA" id="ARBA00022691"/>
    </source>
</evidence>
<dbReference type="InterPro" id="IPR050777">
    <property type="entry name" value="SET2_Histone-Lys_MeTrsfase"/>
</dbReference>
<accession>A0A1G7J4A7</accession>
<keyword evidence="4" id="KW-0808">Transferase</keyword>
<evidence type="ECO:0000256" key="2">
    <source>
        <dbReference type="ARBA" id="ARBA00022454"/>
    </source>
</evidence>
<dbReference type="RefSeq" id="WP_083346995.1">
    <property type="nucleotide sequence ID" value="NZ_LT629690.1"/>
</dbReference>
<dbReference type="InterPro" id="IPR046341">
    <property type="entry name" value="SET_dom_sf"/>
</dbReference>
<dbReference type="Pfam" id="PF00856">
    <property type="entry name" value="SET"/>
    <property type="match status" value="1"/>
</dbReference>
<dbReference type="EMBL" id="LT629690">
    <property type="protein sequence ID" value="SDF19723.1"/>
    <property type="molecule type" value="Genomic_DNA"/>
</dbReference>
<gene>
    <name evidence="8" type="ORF">SAMN05444167_1685</name>
</gene>
<evidence type="ECO:0000256" key="1">
    <source>
        <dbReference type="ARBA" id="ARBA00004286"/>
    </source>
</evidence>
<evidence type="ECO:0000256" key="4">
    <source>
        <dbReference type="ARBA" id="ARBA00022679"/>
    </source>
</evidence>
<dbReference type="Gene3D" id="2.170.270.10">
    <property type="entry name" value="SET domain"/>
    <property type="match status" value="1"/>
</dbReference>
<feature type="domain" description="SET" evidence="6">
    <location>
        <begin position="3"/>
        <end position="110"/>
    </location>
</feature>
<dbReference type="PROSITE" id="PS50868">
    <property type="entry name" value="POST_SET"/>
    <property type="match status" value="1"/>
</dbReference>
<keyword evidence="3" id="KW-0489">Methyltransferase</keyword>
<name>A0A1G7J4A7_9BACT</name>
<evidence type="ECO:0008006" key="10">
    <source>
        <dbReference type="Google" id="ProtNLM"/>
    </source>
</evidence>
<protein>
    <recommendedName>
        <fullName evidence="10">SET domain-containing protein</fullName>
    </recommendedName>
</protein>
<comment type="subcellular location">
    <subcellularLocation>
        <location evidence="1">Chromosome</location>
    </subcellularLocation>
</comment>
<evidence type="ECO:0000259" key="6">
    <source>
        <dbReference type="PROSITE" id="PS50280"/>
    </source>
</evidence>
<dbReference type="InterPro" id="IPR001214">
    <property type="entry name" value="SET_dom"/>
</dbReference>
<dbReference type="OrthoDB" id="9790349at2"/>
<feature type="domain" description="Post-SET" evidence="7">
    <location>
        <begin position="117"/>
        <end position="133"/>
    </location>
</feature>
<keyword evidence="5" id="KW-0949">S-adenosyl-L-methionine</keyword>